<dbReference type="InterPro" id="IPR002931">
    <property type="entry name" value="Transglutaminase-like"/>
</dbReference>
<sequence length="662" mass="76752">MKKIFLQFIIISLFFNEGFTQNLELGKVTKKELEERVHSSDTSAPAAFIFKKARTYFTYNIKNGFECTTKFSIKLKIYKKEGFKWANFQIPYFVGYESLDDEKVYITKAFTYNLEKGKIDKQKVTGEGKFVEKVNELWQTKLITFPNIKEGSILELEYELRSPNLSELPTFQFQYNIPVDYAQLQTEIPEFYIYKAIKSGYVNVTLNDVMEHTSISYNNKYNQVEYLGYQQIKALYEVAEVPALIEEDYVSNIDDYYGKIQQELQLIRFPKEAPKQIATTWESVAKSIYEDKEFGAELNKNSYFLNNLKQITDKIESKEERLKAIFEFVKSKMTWNGRYGYYTKKGVEVAFNESSGNVAEINLMLTAMLKMSGLEANPVLLSTRDNGVALFPNRSKFNYVIACVDLDGKQILLDATEKFASINCLPTRDLTSNGRLIKKDGSSVEVNLIPKYNSNDVVSVLVNIDNTGLVSGQVREQYIDYNALRFRQKYAGISTENYLEKLESKYYKGIEVENYEIKNEKSIYEPVIETYNIKNNNVVEIIGDKMFFSPLLYLALTQNPFKQEKRQYPVDFSFPNKDKYQIVITIPDGYEIESLPKSVNISMVDKLISFVFSATKTDNKINISMSLDINNYFIPADYYDSLKEFFKVIIDKQNEKIVLKKI</sequence>
<dbReference type="RefSeq" id="WP_345090451.1">
    <property type="nucleotide sequence ID" value="NZ_BAABCS010000004.1"/>
</dbReference>
<organism evidence="2 3">
    <name type="scientific">Flavobacterium chungnamense</name>
    <dbReference type="NCBI Taxonomy" id="706182"/>
    <lineage>
        <taxon>Bacteria</taxon>
        <taxon>Pseudomonadati</taxon>
        <taxon>Bacteroidota</taxon>
        <taxon>Flavobacteriia</taxon>
        <taxon>Flavobacteriales</taxon>
        <taxon>Flavobacteriaceae</taxon>
        <taxon>Flavobacterium</taxon>
    </lineage>
</organism>
<protein>
    <recommendedName>
        <fullName evidence="1">Transglutaminase-like domain-containing protein</fullName>
    </recommendedName>
</protein>
<dbReference type="Pfam" id="PF01841">
    <property type="entry name" value="Transglut_core"/>
    <property type="match status" value="1"/>
</dbReference>
<evidence type="ECO:0000313" key="3">
    <source>
        <dbReference type="Proteomes" id="UP001500426"/>
    </source>
</evidence>
<feature type="domain" description="Transglutaminase-like" evidence="1">
    <location>
        <begin position="309"/>
        <end position="386"/>
    </location>
</feature>
<accession>A0ABP7UJW5</accession>
<comment type="caution">
    <text evidence="2">The sequence shown here is derived from an EMBL/GenBank/DDBJ whole genome shotgun (WGS) entry which is preliminary data.</text>
</comment>
<gene>
    <name evidence="2" type="ORF">GCM10022388_05900</name>
</gene>
<keyword evidence="3" id="KW-1185">Reference proteome</keyword>
<dbReference type="EMBL" id="BAABCS010000004">
    <property type="protein sequence ID" value="GAA4043601.1"/>
    <property type="molecule type" value="Genomic_DNA"/>
</dbReference>
<evidence type="ECO:0000259" key="1">
    <source>
        <dbReference type="Pfam" id="PF01841"/>
    </source>
</evidence>
<proteinExistence type="predicted"/>
<dbReference type="Gene3D" id="2.60.40.3140">
    <property type="match status" value="1"/>
</dbReference>
<reference evidence="3" key="1">
    <citation type="journal article" date="2019" name="Int. J. Syst. Evol. Microbiol.">
        <title>The Global Catalogue of Microorganisms (GCM) 10K type strain sequencing project: providing services to taxonomists for standard genome sequencing and annotation.</title>
        <authorList>
            <consortium name="The Broad Institute Genomics Platform"/>
            <consortium name="The Broad Institute Genome Sequencing Center for Infectious Disease"/>
            <person name="Wu L."/>
            <person name="Ma J."/>
        </authorList>
    </citation>
    <scope>NUCLEOTIDE SEQUENCE [LARGE SCALE GENOMIC DNA]</scope>
    <source>
        <strain evidence="3">JCM 17068</strain>
    </source>
</reference>
<dbReference type="Proteomes" id="UP001500426">
    <property type="component" value="Unassembled WGS sequence"/>
</dbReference>
<evidence type="ECO:0000313" key="2">
    <source>
        <dbReference type="EMBL" id="GAA4043601.1"/>
    </source>
</evidence>
<name>A0ABP7UJW5_9FLAO</name>
<dbReference type="Gene3D" id="2.60.120.1130">
    <property type="match status" value="1"/>
</dbReference>
<dbReference type="Gene3D" id="3.10.620.30">
    <property type="match status" value="1"/>
</dbReference>